<dbReference type="PANTHER" id="PTHR44846">
    <property type="entry name" value="MANNOSYL-D-GLYCERATE TRANSPORT/METABOLISM SYSTEM REPRESSOR MNGR-RELATED"/>
    <property type="match status" value="1"/>
</dbReference>
<dbReference type="SUPFAM" id="SSF64288">
    <property type="entry name" value="Chorismate lyase-like"/>
    <property type="match status" value="1"/>
</dbReference>
<dbReference type="OrthoDB" id="6626198at2"/>
<feature type="domain" description="HTH gntR-type" evidence="5">
    <location>
        <begin position="1"/>
        <end position="69"/>
    </location>
</feature>
<reference evidence="6 7" key="1">
    <citation type="submission" date="2014-09" db="EMBL/GenBank/DDBJ databases">
        <title>Vibrio maritimus JCM 19240. (C210) whole genome shotgun sequence.</title>
        <authorList>
            <person name="Sawabe T."/>
            <person name="Meirelles P."/>
            <person name="Nakanishi M."/>
            <person name="Sayaka M."/>
            <person name="Hattori M."/>
            <person name="Ohkuma M."/>
        </authorList>
    </citation>
    <scope>NUCLEOTIDE SEQUENCE [LARGE SCALE GENOMIC DNA]</scope>
    <source>
        <strain evidence="6 7">JCM 19240</strain>
    </source>
</reference>
<keyword evidence="4" id="KW-0804">Transcription</keyword>
<dbReference type="AlphaFoldDB" id="A0A090SZT0"/>
<dbReference type="GO" id="GO:0003677">
    <property type="term" value="F:DNA binding"/>
    <property type="evidence" value="ECO:0007669"/>
    <property type="project" value="UniProtKB-KW"/>
</dbReference>
<evidence type="ECO:0000313" key="7">
    <source>
        <dbReference type="Proteomes" id="UP000029224"/>
    </source>
</evidence>
<accession>A0A090SZT0</accession>
<dbReference type="GO" id="GO:0045892">
    <property type="term" value="P:negative regulation of DNA-templated transcription"/>
    <property type="evidence" value="ECO:0007669"/>
    <property type="project" value="TreeGrafter"/>
</dbReference>
<name>A0A090SZT0_9VIBR</name>
<protein>
    <submittedName>
        <fullName evidence="6">Transcriptional regulator GntR family</fullName>
    </submittedName>
</protein>
<evidence type="ECO:0000259" key="5">
    <source>
        <dbReference type="PROSITE" id="PS50949"/>
    </source>
</evidence>
<dbReference type="PANTHER" id="PTHR44846:SF5">
    <property type="entry name" value="HTH-TYPE TRANSCRIPTIONAL REGULATOR GMUR"/>
    <property type="match status" value="1"/>
</dbReference>
<evidence type="ECO:0000313" key="6">
    <source>
        <dbReference type="EMBL" id="GAL33300.1"/>
    </source>
</evidence>
<evidence type="ECO:0000256" key="3">
    <source>
        <dbReference type="ARBA" id="ARBA00023125"/>
    </source>
</evidence>
<dbReference type="InterPro" id="IPR028978">
    <property type="entry name" value="Chorismate_lyase_/UTRA_dom_sf"/>
</dbReference>
<evidence type="ECO:0000256" key="4">
    <source>
        <dbReference type="ARBA" id="ARBA00023163"/>
    </source>
</evidence>
<dbReference type="Pfam" id="PF00392">
    <property type="entry name" value="GntR"/>
    <property type="match status" value="1"/>
</dbReference>
<dbReference type="Gene3D" id="3.40.1410.10">
    <property type="entry name" value="Chorismate lyase-like"/>
    <property type="match status" value="1"/>
</dbReference>
<dbReference type="InterPro" id="IPR000524">
    <property type="entry name" value="Tscrpt_reg_HTH_GntR"/>
</dbReference>
<dbReference type="SMART" id="SM00866">
    <property type="entry name" value="UTRA"/>
    <property type="match status" value="1"/>
</dbReference>
<dbReference type="Proteomes" id="UP000029224">
    <property type="component" value="Unassembled WGS sequence"/>
</dbReference>
<dbReference type="SUPFAM" id="SSF46785">
    <property type="entry name" value="Winged helix' DNA-binding domain"/>
    <property type="match status" value="1"/>
</dbReference>
<keyword evidence="2" id="KW-0805">Transcription regulation</keyword>
<evidence type="ECO:0000256" key="1">
    <source>
        <dbReference type="ARBA" id="ARBA00022491"/>
    </source>
</evidence>
<keyword evidence="1" id="KW-0678">Repressor</keyword>
<dbReference type="InterPro" id="IPR050679">
    <property type="entry name" value="Bact_HTH_transcr_reg"/>
</dbReference>
<evidence type="ECO:0000256" key="2">
    <source>
        <dbReference type="ARBA" id="ARBA00023015"/>
    </source>
</evidence>
<keyword evidence="7" id="KW-1185">Reference proteome</keyword>
<organism evidence="6 7">
    <name type="scientific">Vibrio maritimus</name>
    <dbReference type="NCBI Taxonomy" id="990268"/>
    <lineage>
        <taxon>Bacteria</taxon>
        <taxon>Pseudomonadati</taxon>
        <taxon>Pseudomonadota</taxon>
        <taxon>Gammaproteobacteria</taxon>
        <taxon>Vibrionales</taxon>
        <taxon>Vibrionaceae</taxon>
        <taxon>Vibrio</taxon>
    </lineage>
</organism>
<sequence length="238" mass="26110">MVKYQGIYNEMKARILAGEYSPSGKLPDGKSLANEFQCSEITLKKALDYLVKEGLVVRKRGAGSFVKQPSSSVTDSHLLGTKKRAEEKGKTVKTRVVKFVKVNADKAIADKLKCQVGEPVYDITRVRILDGVPTIIEYIYLSANIIPNLAIEDVKASIYGYITGKLGLTIHSANLKITIANATIAEAEHLSLPVGDNIVSVAQNAYLDNGQIFEYSVAKHTCDTFEFSTTYVKSETQL</sequence>
<comment type="caution">
    <text evidence="6">The sequence shown here is derived from an EMBL/GenBank/DDBJ whole genome shotgun (WGS) entry which is preliminary data.</text>
</comment>
<dbReference type="GO" id="GO:0003700">
    <property type="term" value="F:DNA-binding transcription factor activity"/>
    <property type="evidence" value="ECO:0007669"/>
    <property type="project" value="InterPro"/>
</dbReference>
<dbReference type="EMBL" id="BBMT01000003">
    <property type="protein sequence ID" value="GAL33300.1"/>
    <property type="molecule type" value="Genomic_DNA"/>
</dbReference>
<dbReference type="InterPro" id="IPR036390">
    <property type="entry name" value="WH_DNA-bd_sf"/>
</dbReference>
<reference evidence="6 7" key="2">
    <citation type="submission" date="2014-09" db="EMBL/GenBank/DDBJ databases">
        <authorList>
            <consortium name="NBRP consortium"/>
            <person name="Sawabe T."/>
            <person name="Meirelles P."/>
            <person name="Nakanishi M."/>
            <person name="Sayaka M."/>
            <person name="Hattori M."/>
            <person name="Ohkuma M."/>
        </authorList>
    </citation>
    <scope>NUCLEOTIDE SEQUENCE [LARGE SCALE GENOMIC DNA]</scope>
    <source>
        <strain evidence="6 7">JCM 19240</strain>
    </source>
</reference>
<dbReference type="InterPro" id="IPR011663">
    <property type="entry name" value="UTRA"/>
</dbReference>
<proteinExistence type="predicted"/>
<gene>
    <name evidence="6" type="ORF">JCM19240_1996</name>
</gene>
<dbReference type="Gene3D" id="1.10.10.10">
    <property type="entry name" value="Winged helix-like DNA-binding domain superfamily/Winged helix DNA-binding domain"/>
    <property type="match status" value="1"/>
</dbReference>
<keyword evidence="3" id="KW-0238">DNA-binding</keyword>
<dbReference type="PROSITE" id="PS50949">
    <property type="entry name" value="HTH_GNTR"/>
    <property type="match status" value="1"/>
</dbReference>
<dbReference type="InterPro" id="IPR036388">
    <property type="entry name" value="WH-like_DNA-bd_sf"/>
</dbReference>
<dbReference type="CDD" id="cd07377">
    <property type="entry name" value="WHTH_GntR"/>
    <property type="match status" value="1"/>
</dbReference>
<dbReference type="Pfam" id="PF07702">
    <property type="entry name" value="UTRA"/>
    <property type="match status" value="1"/>
</dbReference>
<dbReference type="SMART" id="SM00345">
    <property type="entry name" value="HTH_GNTR"/>
    <property type="match status" value="1"/>
</dbReference>
<dbReference type="FunFam" id="3.40.1410.10:FF:000008">
    <property type="entry name" value="Transcriptional regulator, GntR family"/>
    <property type="match status" value="1"/>
</dbReference>